<accession>A0A285VQA0</accession>
<evidence type="ECO:0000313" key="3">
    <source>
        <dbReference type="Proteomes" id="UP000219688"/>
    </source>
</evidence>
<dbReference type="InterPro" id="IPR008136">
    <property type="entry name" value="CinA_C"/>
</dbReference>
<keyword evidence="3" id="KW-1185">Reference proteome</keyword>
<dbReference type="Pfam" id="PF02464">
    <property type="entry name" value="CinA"/>
    <property type="match status" value="1"/>
</dbReference>
<dbReference type="InterPro" id="IPR036653">
    <property type="entry name" value="CinA-like_C"/>
</dbReference>
<feature type="domain" description="CinA C-terminal" evidence="1">
    <location>
        <begin position="4"/>
        <end position="152"/>
    </location>
</feature>
<reference evidence="3" key="1">
    <citation type="submission" date="2017-08" db="EMBL/GenBank/DDBJ databases">
        <authorList>
            <person name="Varghese N."/>
            <person name="Submissions S."/>
        </authorList>
    </citation>
    <scope>NUCLEOTIDE SEQUENCE [LARGE SCALE GENOMIC DNA]</scope>
    <source>
        <strain evidence="3">USBA17B2</strain>
    </source>
</reference>
<dbReference type="Proteomes" id="UP000219688">
    <property type="component" value="Unassembled WGS sequence"/>
</dbReference>
<dbReference type="RefSeq" id="WP_097187989.1">
    <property type="nucleotide sequence ID" value="NZ_OBQK01000005.1"/>
</dbReference>
<evidence type="ECO:0000259" key="1">
    <source>
        <dbReference type="Pfam" id="PF02464"/>
    </source>
</evidence>
<protein>
    <submittedName>
        <fullName evidence="2">Nicotinamide-nucleotide amidase</fullName>
    </submittedName>
</protein>
<gene>
    <name evidence="2" type="ORF">SAMN05421879_10573</name>
</gene>
<name>A0A285VQA0_9MICO</name>
<dbReference type="Gene3D" id="3.90.950.20">
    <property type="entry name" value="CinA-like"/>
    <property type="match status" value="1"/>
</dbReference>
<proteinExistence type="predicted"/>
<dbReference type="AlphaFoldDB" id="A0A285VQA0"/>
<dbReference type="SUPFAM" id="SSF142433">
    <property type="entry name" value="CinA-like"/>
    <property type="match status" value="1"/>
</dbReference>
<sequence length="174" mass="17422">MSAAAARVVDLLREAGQTVATAESLTGGLVTGALTDVPGSSDVLVGAVVAYAPEVKVRLLDVPAELLAVEGVVSQACAEAMADGVRRLLGTDWGVATTGVAGPGPSDGHPAGTVHVAVVGESGRVHRALHLDGDRDTVRSSTVELTLRLLEGVLLSVLSVPGGTVEVSELDVSG</sequence>
<dbReference type="NCBIfam" id="TIGR00199">
    <property type="entry name" value="PncC_domain"/>
    <property type="match status" value="1"/>
</dbReference>
<organism evidence="2 3">
    <name type="scientific">Ornithinimicrobium cerasi</name>
    <dbReference type="NCBI Taxonomy" id="2248773"/>
    <lineage>
        <taxon>Bacteria</taxon>
        <taxon>Bacillati</taxon>
        <taxon>Actinomycetota</taxon>
        <taxon>Actinomycetes</taxon>
        <taxon>Micrococcales</taxon>
        <taxon>Ornithinimicrobiaceae</taxon>
        <taxon>Ornithinimicrobium</taxon>
    </lineage>
</organism>
<evidence type="ECO:0000313" key="2">
    <source>
        <dbReference type="EMBL" id="SOC55416.1"/>
    </source>
</evidence>
<dbReference type="EMBL" id="OBQK01000005">
    <property type="protein sequence ID" value="SOC55416.1"/>
    <property type="molecule type" value="Genomic_DNA"/>
</dbReference>